<comment type="caution">
    <text evidence="5">The sequence shown here is derived from an EMBL/GenBank/DDBJ whole genome shotgun (WGS) entry which is preliminary data.</text>
</comment>
<dbReference type="Gene3D" id="3.40.50.2000">
    <property type="entry name" value="Glycogen Phosphorylase B"/>
    <property type="match status" value="1"/>
</dbReference>
<dbReference type="InterPro" id="IPR009695">
    <property type="entry name" value="Diacylglyc_glucosyltr_N"/>
</dbReference>
<evidence type="ECO:0000256" key="1">
    <source>
        <dbReference type="ARBA" id="ARBA00006962"/>
    </source>
</evidence>
<dbReference type="Pfam" id="PF06925">
    <property type="entry name" value="MGDG_synth"/>
    <property type="match status" value="1"/>
</dbReference>
<evidence type="ECO:0000256" key="2">
    <source>
        <dbReference type="ARBA" id="ARBA00022676"/>
    </source>
</evidence>
<dbReference type="PANTHER" id="PTHR43025:SF3">
    <property type="entry name" value="MONOGALACTOSYLDIACYLGLYCEROL SYNTHASE 1, CHLOROPLASTIC"/>
    <property type="match status" value="1"/>
</dbReference>
<organism evidence="5 6">
    <name type="scientific">Luteolibacter rhizosphaerae</name>
    <dbReference type="NCBI Taxonomy" id="2989719"/>
    <lineage>
        <taxon>Bacteria</taxon>
        <taxon>Pseudomonadati</taxon>
        <taxon>Verrucomicrobiota</taxon>
        <taxon>Verrucomicrobiia</taxon>
        <taxon>Verrucomicrobiales</taxon>
        <taxon>Verrucomicrobiaceae</taxon>
        <taxon>Luteolibacter</taxon>
    </lineage>
</organism>
<evidence type="ECO:0000256" key="3">
    <source>
        <dbReference type="ARBA" id="ARBA00022679"/>
    </source>
</evidence>
<dbReference type="PANTHER" id="PTHR43025">
    <property type="entry name" value="MONOGALACTOSYLDIACYLGLYCEROL SYNTHASE"/>
    <property type="match status" value="1"/>
</dbReference>
<name>A0ABT3G7Q3_9BACT</name>
<dbReference type="RefSeq" id="WP_264515061.1">
    <property type="nucleotide sequence ID" value="NZ_JAPDDR010000009.1"/>
</dbReference>
<evidence type="ECO:0000313" key="6">
    <source>
        <dbReference type="Proteomes" id="UP001165653"/>
    </source>
</evidence>
<keyword evidence="2" id="KW-0328">Glycosyltransferase</keyword>
<dbReference type="Proteomes" id="UP001165653">
    <property type="component" value="Unassembled WGS sequence"/>
</dbReference>
<dbReference type="InterPro" id="IPR050519">
    <property type="entry name" value="Glycosyltransf_28_UgtP"/>
</dbReference>
<dbReference type="SUPFAM" id="SSF53756">
    <property type="entry name" value="UDP-Glycosyltransferase/glycogen phosphorylase"/>
    <property type="match status" value="1"/>
</dbReference>
<evidence type="ECO:0000313" key="5">
    <source>
        <dbReference type="EMBL" id="MCW1915511.1"/>
    </source>
</evidence>
<accession>A0ABT3G7Q3</accession>
<comment type="similarity">
    <text evidence="1">Belongs to the glycosyltransferase 28 family.</text>
</comment>
<gene>
    <name evidence="5" type="ORF">OJ996_18135</name>
</gene>
<proteinExistence type="inferred from homology"/>
<feature type="domain" description="Diacylglycerol glucosyltransferase N-terminal" evidence="4">
    <location>
        <begin position="16"/>
        <end position="179"/>
    </location>
</feature>
<sequence length="377" mass="41912">MPARILICTAAFGEGHNSAARNLALALQEAGAEARVADPCMLGAPVSTKWICKGYRIITTRAPRLWYRVYLKTDEVDFSKQRMPLMRKPERKLGELVEDWKPDAVVSTYPLYPYFMERLLVGKIHQPKLFTVVTDSIEINAAWIKAPSGEWIVSDPHTRAAMMRSGLPGERLIDTGFPVHPDFSRMEPLPAEDPCEPFKVLYFTTGRRLHVRRISKAILQTSPRTHITIILGKNVRHLWKKAKEIKDAFPGRVKIKGWTRKVPALLNSHHLVVGKAGGATVHEAIAARCPMLVHHLVPGQEEGNLRLLEMIGAGKLAESPEALRTAVADLLADDAALWRGMKRKLELHGRNAGAISAAKHILARCKGGELPPIHAEP</sequence>
<keyword evidence="3" id="KW-0808">Transferase</keyword>
<keyword evidence="6" id="KW-1185">Reference proteome</keyword>
<dbReference type="EMBL" id="JAPDDR010000009">
    <property type="protein sequence ID" value="MCW1915511.1"/>
    <property type="molecule type" value="Genomic_DNA"/>
</dbReference>
<protein>
    <recommendedName>
        <fullName evidence="4">Diacylglycerol glucosyltransferase N-terminal domain-containing protein</fullName>
    </recommendedName>
</protein>
<evidence type="ECO:0000259" key="4">
    <source>
        <dbReference type="Pfam" id="PF06925"/>
    </source>
</evidence>
<reference evidence="5" key="1">
    <citation type="submission" date="2022-10" db="EMBL/GenBank/DDBJ databases">
        <title>Luteolibacter sp. GHJ8, whole genome shotgun sequencing project.</title>
        <authorList>
            <person name="Zhao G."/>
            <person name="Shen L."/>
        </authorList>
    </citation>
    <scope>NUCLEOTIDE SEQUENCE</scope>
    <source>
        <strain evidence="5">GHJ8</strain>
    </source>
</reference>